<accession>A0A5M6ING6</accession>
<dbReference type="AlphaFoldDB" id="A0A5M6ING6"/>
<name>A0A5M6ING6_9PROT</name>
<feature type="region of interest" description="Disordered" evidence="1">
    <location>
        <begin position="45"/>
        <end position="65"/>
    </location>
</feature>
<sequence>MCAQDAGQASPIETLAEFFPSFSAYTDQIRAGEWMLRVTTATTRHASPHGATVREAALRPMARRS</sequence>
<evidence type="ECO:0000313" key="3">
    <source>
        <dbReference type="Proteomes" id="UP000325255"/>
    </source>
</evidence>
<keyword evidence="3" id="KW-1185">Reference proteome</keyword>
<evidence type="ECO:0000256" key="1">
    <source>
        <dbReference type="SAM" id="MobiDB-lite"/>
    </source>
</evidence>
<reference evidence="2 3" key="1">
    <citation type="submission" date="2019-09" db="EMBL/GenBank/DDBJ databases">
        <title>Genome sequence of Rhodovastum atsumiense, a diverse member of the Acetobacteraceae family of non-sulfur purple photosynthetic bacteria.</title>
        <authorList>
            <person name="Meyer T."/>
            <person name="Kyndt J."/>
        </authorList>
    </citation>
    <scope>NUCLEOTIDE SEQUENCE [LARGE SCALE GENOMIC DNA]</scope>
    <source>
        <strain evidence="2 3">DSM 21279</strain>
    </source>
</reference>
<comment type="caution">
    <text evidence="2">The sequence shown here is derived from an EMBL/GenBank/DDBJ whole genome shotgun (WGS) entry which is preliminary data.</text>
</comment>
<gene>
    <name evidence="2" type="ORF">F1189_22235</name>
</gene>
<protein>
    <submittedName>
        <fullName evidence="2">Uncharacterized protein</fullName>
    </submittedName>
</protein>
<dbReference type="RefSeq" id="WP_150043079.1">
    <property type="nucleotide sequence ID" value="NZ_OW485601.1"/>
</dbReference>
<organism evidence="2 3">
    <name type="scientific">Rhodovastum atsumiense</name>
    <dbReference type="NCBI Taxonomy" id="504468"/>
    <lineage>
        <taxon>Bacteria</taxon>
        <taxon>Pseudomonadati</taxon>
        <taxon>Pseudomonadota</taxon>
        <taxon>Alphaproteobacteria</taxon>
        <taxon>Acetobacterales</taxon>
        <taxon>Acetobacteraceae</taxon>
        <taxon>Rhodovastum</taxon>
    </lineage>
</organism>
<proteinExistence type="predicted"/>
<dbReference type="EMBL" id="VWPK01000043">
    <property type="protein sequence ID" value="KAA5609813.1"/>
    <property type="molecule type" value="Genomic_DNA"/>
</dbReference>
<dbReference type="Proteomes" id="UP000325255">
    <property type="component" value="Unassembled WGS sequence"/>
</dbReference>
<evidence type="ECO:0000313" key="2">
    <source>
        <dbReference type="EMBL" id="KAA5609813.1"/>
    </source>
</evidence>